<organism evidence="1 2">
    <name type="scientific">Actinoplanes octamycinicus</name>
    <dbReference type="NCBI Taxonomy" id="135948"/>
    <lineage>
        <taxon>Bacteria</taxon>
        <taxon>Bacillati</taxon>
        <taxon>Actinomycetota</taxon>
        <taxon>Actinomycetes</taxon>
        <taxon>Micromonosporales</taxon>
        <taxon>Micromonosporaceae</taxon>
        <taxon>Actinoplanes</taxon>
    </lineage>
</organism>
<dbReference type="Proteomes" id="UP000546162">
    <property type="component" value="Unassembled WGS sequence"/>
</dbReference>
<comment type="caution">
    <text evidence="1">The sequence shown here is derived from an EMBL/GenBank/DDBJ whole genome shotgun (WGS) entry which is preliminary data.</text>
</comment>
<gene>
    <name evidence="1" type="ORF">BJY16_006503</name>
</gene>
<accession>A0A7W7MAH0</accession>
<dbReference type="EMBL" id="JACHNB010000001">
    <property type="protein sequence ID" value="MBB4743044.1"/>
    <property type="molecule type" value="Genomic_DNA"/>
</dbReference>
<dbReference type="RefSeq" id="WP_185043363.1">
    <property type="nucleotide sequence ID" value="NZ_BAABFG010000005.1"/>
</dbReference>
<proteinExistence type="predicted"/>
<evidence type="ECO:0000313" key="2">
    <source>
        <dbReference type="Proteomes" id="UP000546162"/>
    </source>
</evidence>
<evidence type="ECO:0000313" key="1">
    <source>
        <dbReference type="EMBL" id="MBB4743044.1"/>
    </source>
</evidence>
<dbReference type="AlphaFoldDB" id="A0A7W7MAH0"/>
<keyword evidence="2" id="KW-1185">Reference proteome</keyword>
<reference evidence="1 2" key="1">
    <citation type="submission" date="2020-08" db="EMBL/GenBank/DDBJ databases">
        <title>Sequencing the genomes of 1000 actinobacteria strains.</title>
        <authorList>
            <person name="Klenk H.-P."/>
        </authorList>
    </citation>
    <scope>NUCLEOTIDE SEQUENCE [LARGE SCALE GENOMIC DNA]</scope>
    <source>
        <strain evidence="1 2">DSM 45809</strain>
    </source>
</reference>
<protein>
    <submittedName>
        <fullName evidence="1">Uncharacterized protein</fullName>
    </submittedName>
</protein>
<name>A0A7W7MAH0_9ACTN</name>
<sequence length="53" mass="5599">MALRSSLHAWIRQFAAALGAALAGLAELPPEPSAPELAELAAARWFETLDTVP</sequence>